<organism evidence="2 3">
    <name type="scientific">Triparma columacea</name>
    <dbReference type="NCBI Taxonomy" id="722753"/>
    <lineage>
        <taxon>Eukaryota</taxon>
        <taxon>Sar</taxon>
        <taxon>Stramenopiles</taxon>
        <taxon>Ochrophyta</taxon>
        <taxon>Bolidophyceae</taxon>
        <taxon>Parmales</taxon>
        <taxon>Triparmaceae</taxon>
        <taxon>Triparma</taxon>
    </lineage>
</organism>
<dbReference type="EMBL" id="BRYA01000321">
    <property type="protein sequence ID" value="GMI46953.1"/>
    <property type="molecule type" value="Genomic_DNA"/>
</dbReference>
<feature type="compositionally biased region" description="Low complexity" evidence="1">
    <location>
        <begin position="187"/>
        <end position="196"/>
    </location>
</feature>
<dbReference type="Proteomes" id="UP001165065">
    <property type="component" value="Unassembled WGS sequence"/>
</dbReference>
<feature type="compositionally biased region" description="Low complexity" evidence="1">
    <location>
        <begin position="229"/>
        <end position="239"/>
    </location>
</feature>
<gene>
    <name evidence="2" type="ORF">TrCOL_g1160</name>
</gene>
<evidence type="ECO:0000256" key="1">
    <source>
        <dbReference type="SAM" id="MobiDB-lite"/>
    </source>
</evidence>
<reference evidence="3" key="1">
    <citation type="journal article" date="2023" name="Commun. Biol.">
        <title>Genome analysis of Parmales, the sister group of diatoms, reveals the evolutionary specialization of diatoms from phago-mixotrophs to photoautotrophs.</title>
        <authorList>
            <person name="Ban H."/>
            <person name="Sato S."/>
            <person name="Yoshikawa S."/>
            <person name="Yamada K."/>
            <person name="Nakamura Y."/>
            <person name="Ichinomiya M."/>
            <person name="Sato N."/>
            <person name="Blanc-Mathieu R."/>
            <person name="Endo H."/>
            <person name="Kuwata A."/>
            <person name="Ogata H."/>
        </authorList>
    </citation>
    <scope>NUCLEOTIDE SEQUENCE [LARGE SCALE GENOMIC DNA]</scope>
</reference>
<protein>
    <submittedName>
        <fullName evidence="2">Uncharacterized protein</fullName>
    </submittedName>
</protein>
<dbReference type="OrthoDB" id="44956at2759"/>
<dbReference type="Gene3D" id="1.25.40.10">
    <property type="entry name" value="Tetratricopeptide repeat domain"/>
    <property type="match status" value="1"/>
</dbReference>
<proteinExistence type="predicted"/>
<feature type="region of interest" description="Disordered" evidence="1">
    <location>
        <begin position="161"/>
        <end position="252"/>
    </location>
</feature>
<evidence type="ECO:0000313" key="2">
    <source>
        <dbReference type="EMBL" id="GMI46953.1"/>
    </source>
</evidence>
<accession>A0A9W7GMY7</accession>
<keyword evidence="3" id="KW-1185">Reference proteome</keyword>
<dbReference type="InterPro" id="IPR011990">
    <property type="entry name" value="TPR-like_helical_dom_sf"/>
</dbReference>
<sequence length="537" mass="60748">MSDEYDTSKVFAEAKTALSVGGFDQLKTVMDTYMFAWQDEIESLSPSDETFSILRDALVSVFIFYAGECRNNKQNQTAKEVFVDGTSFEHTKTSSRLWKEYARFFEEIGRPKESEETFIEALKVENLDDKDSVWNAFLEMMHNQEGRGNLTLPELKKAVADQGLEEDDEEEDDENDEDDGDKMKVDSAAPPSSSDSSSKKHAPPSPSSSPPPSKKSRTELPPPPPPSFPSQLQSSPTTSQKRKKKTLLSTNPVLHKIKEQAEKMMGYEDSNRDPTIDPNIMVTYVQTIDAYNTSGTPLRPTSLFSPNPITLPDAMGASVIGSERALALIELFLEKGETLFAVIEGVWMMSNLRENELHNALVKMKKQHNDEREFLEKNVLQPVASASSQALQLALKHQQAQEHANWEESKRVQLVELEKQVVWRLRELLEKQQTILKSCQIPGFEEVTVDPNVVEIQRQICCVLHACLDSWKKVGSTVYLKSLKKDLEMMRTKVLEDKGQMLLEQATEQKNSLPPPPPVEPATSSTRDPRLRRSRRR</sequence>
<evidence type="ECO:0000313" key="3">
    <source>
        <dbReference type="Proteomes" id="UP001165065"/>
    </source>
</evidence>
<feature type="compositionally biased region" description="Pro residues" evidence="1">
    <location>
        <begin position="203"/>
        <end position="213"/>
    </location>
</feature>
<feature type="compositionally biased region" description="Acidic residues" evidence="1">
    <location>
        <begin position="163"/>
        <end position="180"/>
    </location>
</feature>
<dbReference type="AlphaFoldDB" id="A0A9W7GMY7"/>
<feature type="region of interest" description="Disordered" evidence="1">
    <location>
        <begin position="503"/>
        <end position="537"/>
    </location>
</feature>
<name>A0A9W7GMY7_9STRA</name>
<comment type="caution">
    <text evidence="2">The sequence shown here is derived from an EMBL/GenBank/DDBJ whole genome shotgun (WGS) entry which is preliminary data.</text>
</comment>